<organism evidence="11 12">
    <name type="scientific">Cucurbita moschata</name>
    <name type="common">Winter crookneck squash</name>
    <name type="synonym">Cucurbita pepo var. moschata</name>
    <dbReference type="NCBI Taxonomy" id="3662"/>
    <lineage>
        <taxon>Eukaryota</taxon>
        <taxon>Viridiplantae</taxon>
        <taxon>Streptophyta</taxon>
        <taxon>Embryophyta</taxon>
        <taxon>Tracheophyta</taxon>
        <taxon>Spermatophyta</taxon>
        <taxon>Magnoliopsida</taxon>
        <taxon>eudicotyledons</taxon>
        <taxon>Gunneridae</taxon>
        <taxon>Pentapetalae</taxon>
        <taxon>rosids</taxon>
        <taxon>fabids</taxon>
        <taxon>Cucurbitales</taxon>
        <taxon>Cucurbitaceae</taxon>
        <taxon>Cucurbiteae</taxon>
        <taxon>Cucurbita</taxon>
    </lineage>
</organism>
<dbReference type="InterPro" id="IPR006626">
    <property type="entry name" value="PbH1"/>
</dbReference>
<proteinExistence type="inferred from homology"/>
<dbReference type="KEGG" id="cmos:111434519"/>
<dbReference type="GeneID" id="111434519"/>
<protein>
    <submittedName>
        <fullName evidence="12">Polygalacturonase-like</fullName>
    </submittedName>
</protein>
<comment type="similarity">
    <text evidence="2 9">Belongs to the glycosyl hydrolase 28 family.</text>
</comment>
<dbReference type="FunFam" id="2.160.20.10:FF:000016">
    <property type="entry name" value="Polygalacturonase 7"/>
    <property type="match status" value="1"/>
</dbReference>
<evidence type="ECO:0000256" key="3">
    <source>
        <dbReference type="ARBA" id="ARBA00022512"/>
    </source>
</evidence>
<evidence type="ECO:0000256" key="1">
    <source>
        <dbReference type="ARBA" id="ARBA00004191"/>
    </source>
</evidence>
<evidence type="ECO:0000256" key="7">
    <source>
        <dbReference type="ARBA" id="ARBA00023316"/>
    </source>
</evidence>
<evidence type="ECO:0000256" key="4">
    <source>
        <dbReference type="ARBA" id="ARBA00022525"/>
    </source>
</evidence>
<evidence type="ECO:0000256" key="5">
    <source>
        <dbReference type="ARBA" id="ARBA00022801"/>
    </source>
</evidence>
<dbReference type="SUPFAM" id="SSF51126">
    <property type="entry name" value="Pectin lyase-like"/>
    <property type="match status" value="1"/>
</dbReference>
<sequence>MTNFPFSLLFIIIIFFPPSLGARTYNVVSFGAKPDGRTVSTAPFLKTWASACNSAAPSSIYVPKGRFLLKGIVFKGPCKNQITFRIDGTLVAPSDYRGLEDSDSWILFSKVNKVSVVGGTLDAQGASYWACKKSGKNCPVGAPSMTFNWANNIVINGLTSINSRQTHLVINGCKKVLVQNVKAIAPDQSPNTDGIHVQTSTDVTITSSTLQTGDDCVSIGAGTYNLFMSNLKCGPGHGVSIGSLGKELNEDGVQNITLKDSIFTGSDNGIRIKTWARPSKGFVRNILFDNIIMNNAKNPIVIDQNYCPDNKGCPRQSSGVQISKVTYRNIRGTSATPEGVNFDCSVTNPCKEIKLQNIKLLYKNKAAMSSCKNVRGSANVMLMPRSCL</sequence>
<reference evidence="12" key="1">
    <citation type="submission" date="2025-08" db="UniProtKB">
        <authorList>
            <consortium name="RefSeq"/>
        </authorList>
    </citation>
    <scope>IDENTIFICATION</scope>
    <source>
        <tissue evidence="12">Young leaves</tissue>
    </source>
</reference>
<dbReference type="GO" id="GO:0071555">
    <property type="term" value="P:cell wall organization"/>
    <property type="evidence" value="ECO:0007669"/>
    <property type="project" value="UniProtKB-KW"/>
</dbReference>
<gene>
    <name evidence="12" type="primary">LOC111434519</name>
</gene>
<dbReference type="Pfam" id="PF00295">
    <property type="entry name" value="Glyco_hydro_28"/>
    <property type="match status" value="1"/>
</dbReference>
<dbReference type="Proteomes" id="UP000504609">
    <property type="component" value="Unplaced"/>
</dbReference>
<keyword evidence="3" id="KW-0134">Cell wall</keyword>
<evidence type="ECO:0000256" key="10">
    <source>
        <dbReference type="SAM" id="SignalP"/>
    </source>
</evidence>
<dbReference type="SMART" id="SM00710">
    <property type="entry name" value="PbH1"/>
    <property type="match status" value="5"/>
</dbReference>
<evidence type="ECO:0000256" key="8">
    <source>
        <dbReference type="PROSITE-ProRule" id="PRU10052"/>
    </source>
</evidence>
<dbReference type="AlphaFoldDB" id="A0A6J1EID8"/>
<accession>A0A6J1EID8</accession>
<keyword evidence="7" id="KW-0961">Cell wall biogenesis/degradation</keyword>
<evidence type="ECO:0000313" key="11">
    <source>
        <dbReference type="Proteomes" id="UP000504609"/>
    </source>
</evidence>
<dbReference type="PANTHER" id="PTHR31375">
    <property type="match status" value="1"/>
</dbReference>
<feature type="chain" id="PRO_5026730400" evidence="10">
    <location>
        <begin position="22"/>
        <end position="388"/>
    </location>
</feature>
<feature type="signal peptide" evidence="10">
    <location>
        <begin position="1"/>
        <end position="21"/>
    </location>
</feature>
<dbReference type="GO" id="GO:0004650">
    <property type="term" value="F:polygalacturonase activity"/>
    <property type="evidence" value="ECO:0007669"/>
    <property type="project" value="InterPro"/>
</dbReference>
<feature type="active site" evidence="8">
    <location>
        <position position="237"/>
    </location>
</feature>
<evidence type="ECO:0000256" key="9">
    <source>
        <dbReference type="RuleBase" id="RU361169"/>
    </source>
</evidence>
<dbReference type="Gene3D" id="2.160.20.10">
    <property type="entry name" value="Single-stranded right-handed beta-helix, Pectin lyase-like"/>
    <property type="match status" value="1"/>
</dbReference>
<keyword evidence="5 9" id="KW-0378">Hydrolase</keyword>
<dbReference type="InterPro" id="IPR011050">
    <property type="entry name" value="Pectin_lyase_fold/virulence"/>
</dbReference>
<dbReference type="GO" id="GO:0005975">
    <property type="term" value="P:carbohydrate metabolic process"/>
    <property type="evidence" value="ECO:0007669"/>
    <property type="project" value="InterPro"/>
</dbReference>
<evidence type="ECO:0000313" key="12">
    <source>
        <dbReference type="RefSeq" id="XP_022927701.1"/>
    </source>
</evidence>
<keyword evidence="10" id="KW-0732">Signal</keyword>
<keyword evidence="11" id="KW-1185">Reference proteome</keyword>
<evidence type="ECO:0000256" key="2">
    <source>
        <dbReference type="ARBA" id="ARBA00008834"/>
    </source>
</evidence>
<keyword evidence="4" id="KW-0964">Secreted</keyword>
<keyword evidence="6 9" id="KW-0326">Glycosidase</keyword>
<dbReference type="InterPro" id="IPR000743">
    <property type="entry name" value="Glyco_hydro_28"/>
</dbReference>
<dbReference type="RefSeq" id="XP_022927701.1">
    <property type="nucleotide sequence ID" value="XM_023071933.1"/>
</dbReference>
<name>A0A6J1EID8_CUCMO</name>
<evidence type="ECO:0000256" key="6">
    <source>
        <dbReference type="ARBA" id="ARBA00023295"/>
    </source>
</evidence>
<dbReference type="InterPro" id="IPR012334">
    <property type="entry name" value="Pectin_lyas_fold"/>
</dbReference>
<dbReference type="PROSITE" id="PS00502">
    <property type="entry name" value="POLYGALACTURONASE"/>
    <property type="match status" value="1"/>
</dbReference>
<comment type="subcellular location">
    <subcellularLocation>
        <location evidence="1">Secreted</location>
        <location evidence="1">Cell wall</location>
    </subcellularLocation>
</comment>